<dbReference type="Proteomes" id="UP000095042">
    <property type="component" value="Unassembled WGS sequence"/>
</dbReference>
<name>A0A1E3W722_9HYPH</name>
<evidence type="ECO:0000313" key="3">
    <source>
        <dbReference type="Proteomes" id="UP000095042"/>
    </source>
</evidence>
<accession>A0A1E3W722</accession>
<feature type="chain" id="PRO_5009139031" description="Invasion associated locus B family protein" evidence="1">
    <location>
        <begin position="26"/>
        <end position="161"/>
    </location>
</feature>
<keyword evidence="1" id="KW-0732">Signal</keyword>
<organism evidence="2 3">
    <name type="scientific">Methyloceanibacter marginalis</name>
    <dbReference type="NCBI Taxonomy" id="1774971"/>
    <lineage>
        <taxon>Bacteria</taxon>
        <taxon>Pseudomonadati</taxon>
        <taxon>Pseudomonadota</taxon>
        <taxon>Alphaproteobacteria</taxon>
        <taxon>Hyphomicrobiales</taxon>
        <taxon>Hyphomicrobiaceae</taxon>
        <taxon>Methyloceanibacter</taxon>
    </lineage>
</organism>
<proteinExistence type="predicted"/>
<reference evidence="2 3" key="1">
    <citation type="journal article" date="2016" name="Environ. Microbiol.">
        <title>New Methyloceanibacter diversity from North Sea sediments includes methanotroph containing solely the soluble methane monooxygenase.</title>
        <authorList>
            <person name="Vekeman B."/>
            <person name="Kerckhof F.M."/>
            <person name="Cremers G."/>
            <person name="de Vos P."/>
            <person name="Vandamme P."/>
            <person name="Boon N."/>
            <person name="Op den Camp H.J."/>
            <person name="Heylen K."/>
        </authorList>
    </citation>
    <scope>NUCLEOTIDE SEQUENCE [LARGE SCALE GENOMIC DNA]</scope>
    <source>
        <strain evidence="2 3">R-67177</strain>
    </source>
</reference>
<feature type="signal peptide" evidence="1">
    <location>
        <begin position="1"/>
        <end position="25"/>
    </location>
</feature>
<evidence type="ECO:0000313" key="2">
    <source>
        <dbReference type="EMBL" id="ODS01609.1"/>
    </source>
</evidence>
<evidence type="ECO:0008006" key="4">
    <source>
        <dbReference type="Google" id="ProtNLM"/>
    </source>
</evidence>
<comment type="caution">
    <text evidence="2">The sequence shown here is derived from an EMBL/GenBank/DDBJ whole genome shotgun (WGS) entry which is preliminary data.</text>
</comment>
<evidence type="ECO:0000256" key="1">
    <source>
        <dbReference type="SAM" id="SignalP"/>
    </source>
</evidence>
<protein>
    <recommendedName>
        <fullName evidence="4">Invasion associated locus B family protein</fullName>
    </recommendedName>
</protein>
<dbReference type="AlphaFoldDB" id="A0A1E3W722"/>
<dbReference type="EMBL" id="LPWD01000424">
    <property type="protein sequence ID" value="ODS01609.1"/>
    <property type="molecule type" value="Genomic_DNA"/>
</dbReference>
<gene>
    <name evidence="2" type="ORF">AUC71_03015</name>
</gene>
<sequence length="161" mass="16869">MTKRLLLPVLLAAALLAGMAHGAYAQGSNHWQAKASGSFVTLRYGPLDEREKPLFLLSCLNGVNIAVLSVYMDFPQREPGDAITIKLSAGGQSTSVAGESAQEDGTGVIYFEAGDIAVKPILKVLSETGQVSMTTGAIGNDLSEPGRLAAVSEFAKDCKLN</sequence>
<keyword evidence="3" id="KW-1185">Reference proteome</keyword>